<organism evidence="1 2">
    <name type="scientific">Sphingomonas natans</name>
    <dbReference type="NCBI Taxonomy" id="3063330"/>
    <lineage>
        <taxon>Bacteria</taxon>
        <taxon>Pseudomonadati</taxon>
        <taxon>Pseudomonadota</taxon>
        <taxon>Alphaproteobacteria</taxon>
        <taxon>Sphingomonadales</taxon>
        <taxon>Sphingomonadaceae</taxon>
        <taxon>Sphingomonas</taxon>
    </lineage>
</organism>
<comment type="caution">
    <text evidence="1">The sequence shown here is derived from an EMBL/GenBank/DDBJ whole genome shotgun (WGS) entry which is preliminary data.</text>
</comment>
<keyword evidence="2" id="KW-1185">Reference proteome</keyword>
<dbReference type="InterPro" id="IPR003673">
    <property type="entry name" value="CoA-Trfase_fam_III"/>
</dbReference>
<proteinExistence type="predicted"/>
<reference evidence="1" key="1">
    <citation type="submission" date="2023-07" db="EMBL/GenBank/DDBJ databases">
        <authorList>
            <person name="Kim M."/>
        </authorList>
    </citation>
    <scope>NUCLEOTIDE SEQUENCE</scope>
    <source>
        <strain evidence="1">BIUV-7</strain>
    </source>
</reference>
<keyword evidence="1" id="KW-0808">Transferase</keyword>
<dbReference type="RefSeq" id="WP_303541844.1">
    <property type="nucleotide sequence ID" value="NZ_JAUOTP010000003.1"/>
</dbReference>
<accession>A0ABT8YAA2</accession>
<dbReference type="EMBL" id="JAUOTP010000003">
    <property type="protein sequence ID" value="MDO6414585.1"/>
    <property type="molecule type" value="Genomic_DNA"/>
</dbReference>
<dbReference type="GO" id="GO:0016740">
    <property type="term" value="F:transferase activity"/>
    <property type="evidence" value="ECO:0007669"/>
    <property type="project" value="UniProtKB-KW"/>
</dbReference>
<dbReference type="PANTHER" id="PTHR48228">
    <property type="entry name" value="SUCCINYL-COA--D-CITRAMALATE COA-TRANSFERASE"/>
    <property type="match status" value="1"/>
</dbReference>
<evidence type="ECO:0000313" key="2">
    <source>
        <dbReference type="Proteomes" id="UP001169764"/>
    </source>
</evidence>
<dbReference type="InterPro" id="IPR023606">
    <property type="entry name" value="CoA-Trfase_III_dom_1_sf"/>
</dbReference>
<dbReference type="InterPro" id="IPR050509">
    <property type="entry name" value="CoA-transferase_III"/>
</dbReference>
<dbReference type="Gene3D" id="3.40.50.10540">
    <property type="entry name" value="Crotonobetainyl-coa:carnitine coa-transferase, domain 1"/>
    <property type="match status" value="1"/>
</dbReference>
<gene>
    <name evidence="1" type="ORF">Q4F19_09350</name>
</gene>
<evidence type="ECO:0000313" key="1">
    <source>
        <dbReference type="EMBL" id="MDO6414585.1"/>
    </source>
</evidence>
<protein>
    <submittedName>
        <fullName evidence="1">CoA transferase</fullName>
    </submittedName>
</protein>
<dbReference type="PANTHER" id="PTHR48228:SF5">
    <property type="entry name" value="ALPHA-METHYLACYL-COA RACEMASE"/>
    <property type="match status" value="1"/>
</dbReference>
<name>A0ABT8YAA2_9SPHN</name>
<dbReference type="Pfam" id="PF02515">
    <property type="entry name" value="CoA_transf_3"/>
    <property type="match status" value="1"/>
</dbReference>
<dbReference type="SUPFAM" id="SSF89796">
    <property type="entry name" value="CoA-transferase family III (CaiB/BaiF)"/>
    <property type="match status" value="1"/>
</dbReference>
<sequence length="422" mass="43853">MEGLSRSSWTALPQALARLLTDRFGVALASTPSAGDHPALAWRRAGLMNVTGRPDGPGRVPPVPLTTLADASLEVLRILSASTRLPASGALLLGERSRLLGLARSGDISANRSCRLLAATDGLLAINLPRDDDWSLAGAMVQTDVGDWDALAAFVRTWPRETLVERGRVLGLALAADRPAARLAAPFDATAFPQAQGPRTGAPLVVDLTSLWAGPLAGSLLAMAGARVTKVESTTRPDGGRGGHPGFFDLLNGDKQSAIFDFRDETDLARLRDLIGAADIVIEGSRPRALRALGVDAEREAARGAVWLSITGHGRHDPAADWIGYGDDAAVAGGLTSAMRANCGETMFVGDAIADPLTGLLAAAAGWAAWNGGGGQLISLALAEVVAFACTFAASAAEAHDWQVMAEADDADLYALRSHPAK</sequence>
<dbReference type="Proteomes" id="UP001169764">
    <property type="component" value="Unassembled WGS sequence"/>
</dbReference>